<feature type="compositionally biased region" description="Polar residues" evidence="10">
    <location>
        <begin position="1"/>
        <end position="11"/>
    </location>
</feature>
<dbReference type="InterPro" id="IPR036322">
    <property type="entry name" value="WD40_repeat_dom_sf"/>
</dbReference>
<feature type="compositionally biased region" description="Polar residues" evidence="10">
    <location>
        <begin position="850"/>
        <end position="863"/>
    </location>
</feature>
<evidence type="ECO:0000256" key="2">
    <source>
        <dbReference type="ARBA" id="ARBA00007306"/>
    </source>
</evidence>
<feature type="compositionally biased region" description="Polar residues" evidence="10">
    <location>
        <begin position="51"/>
        <end position="65"/>
    </location>
</feature>
<evidence type="ECO:0000256" key="5">
    <source>
        <dbReference type="ARBA" id="ARBA00022763"/>
    </source>
</evidence>
<evidence type="ECO:0000313" key="12">
    <source>
        <dbReference type="EMBL" id="KAB8240327.1"/>
    </source>
</evidence>
<feature type="compositionally biased region" description="Basic and acidic residues" evidence="10">
    <location>
        <begin position="971"/>
        <end position="982"/>
    </location>
</feature>
<feature type="compositionally biased region" description="Basic and acidic residues" evidence="10">
    <location>
        <begin position="12"/>
        <end position="31"/>
    </location>
</feature>
<comment type="subcellular location">
    <subcellularLocation>
        <location evidence="1">Nucleus</location>
    </subcellularLocation>
</comment>
<name>A0A5N6GER3_ASPFL</name>
<feature type="region of interest" description="Disordered" evidence="10">
    <location>
        <begin position="206"/>
        <end position="257"/>
    </location>
</feature>
<dbReference type="InterPro" id="IPR015943">
    <property type="entry name" value="WD40/YVTN_repeat-like_dom_sf"/>
</dbReference>
<evidence type="ECO:0000256" key="10">
    <source>
        <dbReference type="SAM" id="MobiDB-lite"/>
    </source>
</evidence>
<comment type="similarity">
    <text evidence="2">Belongs to the WD repeat HIR1 family.</text>
</comment>
<dbReference type="GO" id="GO:0006334">
    <property type="term" value="P:nucleosome assembly"/>
    <property type="evidence" value="ECO:0007669"/>
    <property type="project" value="TreeGrafter"/>
</dbReference>
<keyword evidence="4" id="KW-0677">Repeat</keyword>
<keyword evidence="8" id="KW-0539">Nucleus</keyword>
<dbReference type="VEuPathDB" id="FungiDB:F9C07_2279766"/>
<keyword evidence="6" id="KW-0156">Chromatin regulator</keyword>
<feature type="repeat" description="WD" evidence="9">
    <location>
        <begin position="463"/>
        <end position="504"/>
    </location>
</feature>
<feature type="region of interest" description="Disordered" evidence="10">
    <location>
        <begin position="1"/>
        <end position="72"/>
    </location>
</feature>
<evidence type="ECO:0000256" key="9">
    <source>
        <dbReference type="PROSITE-ProRule" id="PRU00221"/>
    </source>
</evidence>
<feature type="domain" description="CAF1B/HIR1 beta-propeller" evidence="11">
    <location>
        <begin position="613"/>
        <end position="843"/>
    </location>
</feature>
<sequence length="1021" mass="110821">MGWFWGNSNQDDPVKKLDPGLREYLEHEAPKKYVPATSVPSAQDPSKIVDPQSQSAQPAETTESSKPAVPAASLFPDGRYAHLWKTYKPPTEENTDVKGASRVIEKYKSRNDTVHRAAMENCALEHEDLTLCFQNGNLQKRLMSRMTLCSEENGKFSRCFTTQAKFLQALGYSSSFEWDDEREEKIQMHADKLYHEMLDYEKKVEEARAAGQEPPPLTSLFNPQGKPQQQKAENTSGSLEIPGGEAIPPGFKPSKPLEQLTPHERELEIRAHYAQLEQQKMYAQEASPFIKTHDDARQKRREKAVSWFGETVVAHLSDAFETLERKSDTGNDELQFKSTSPLAFPSFSLAMESGIDRRRTKGVLPEYTGETYTSRQCREMLASAGDDGNVLLWVPSELQTQPPLGEDRSDDKETWRVKHMCRSSGAEIYDLAWSPDGVFIITGSMDNIARIYNAQTGQMVRQIAEHSHYVQGVAWDPLNEFVATQSSDRSVHIYSLKTKDGQFTLTSHGKFLKMDLPAKRISASSPAPQDTSVRSQPVTANAAAITSPAPSTPGTPMANLPMDPPPVSHSRRSSFGSSPSIRRSASPAPSLPLPAVKPLEVPSPGLLGGLGVKNANIYANETFTSFFRRLTFAPDGSLLFTPAGQYKTSHMSATDPTKTTDEIINTVYVYTRAGFNKPPISHLPGHKKPSVAVKCSPIFYTLRQASQPARHITLDTSSGEETFASLPDPVVNSTTDRPSMEPPTSAHNAGDPAKINQTSKDESPSTTPGPMPVFALPYRIVYAVATQDSVLVYDTQQQAPICVVSNLHFATFTDLTWSNDGLTLIMSSSDGFCSTLTFAPGELGQPYTAPVSTAHQTSTSGVQPTGHVPNPAKPSPGMAPGNATPIPPMPPASPARSNSVSSIATQSTAVQQATGSVVNNPTPTLGSVPLVTATHSSQPPTLPLTTPPQTPMSAVSQSGTSTISNSVLGKRASESEKEEIKDQNSVPQVQQPKKRRVAPTLVSTGNGPSSKDGPQNTDVGG</sequence>
<feature type="compositionally biased region" description="Polar residues" evidence="10">
    <location>
        <begin position="896"/>
        <end position="925"/>
    </location>
</feature>
<feature type="domain" description="CAF1B/HIR1 beta-propeller" evidence="11">
    <location>
        <begin position="378"/>
        <end position="500"/>
    </location>
</feature>
<dbReference type="InterPro" id="IPR045145">
    <property type="entry name" value="PTHR15271"/>
</dbReference>
<dbReference type="PANTHER" id="PTHR15271:SF4">
    <property type="entry name" value="CHROMATIN ASSEMBLY FACTOR 1 SUBUNIT B"/>
    <property type="match status" value="1"/>
</dbReference>
<feature type="compositionally biased region" description="Polar residues" evidence="10">
    <location>
        <begin position="219"/>
        <end position="238"/>
    </location>
</feature>
<dbReference type="GO" id="GO:0006335">
    <property type="term" value="P:DNA replication-dependent chromatin assembly"/>
    <property type="evidence" value="ECO:0007669"/>
    <property type="project" value="InterPro"/>
</dbReference>
<feature type="region of interest" description="Disordered" evidence="10">
    <location>
        <begin position="716"/>
        <end position="770"/>
    </location>
</feature>
<dbReference type="VEuPathDB" id="FungiDB:F9C07_1543"/>
<feature type="compositionally biased region" description="Low complexity" evidence="10">
    <location>
        <begin position="573"/>
        <end position="594"/>
    </location>
</feature>
<keyword evidence="3 9" id="KW-0853">WD repeat</keyword>
<feature type="compositionally biased region" description="Polar residues" evidence="10">
    <location>
        <begin position="522"/>
        <end position="538"/>
    </location>
</feature>
<evidence type="ECO:0000256" key="8">
    <source>
        <dbReference type="ARBA" id="ARBA00023242"/>
    </source>
</evidence>
<dbReference type="Gene3D" id="2.130.10.10">
    <property type="entry name" value="YVTN repeat-like/Quinoprotein amine dehydrogenase"/>
    <property type="match status" value="1"/>
</dbReference>
<dbReference type="PANTHER" id="PTHR15271">
    <property type="entry name" value="CHROMATIN ASSEMBLY FACTOR 1 SUBUNIT B"/>
    <property type="match status" value="1"/>
</dbReference>
<keyword evidence="7" id="KW-0234">DNA repair</keyword>
<accession>A0A5N6GER3</accession>
<dbReference type="Proteomes" id="UP000325434">
    <property type="component" value="Unassembled WGS sequence"/>
</dbReference>
<dbReference type="PROSITE" id="PS50082">
    <property type="entry name" value="WD_REPEATS_2"/>
    <property type="match status" value="2"/>
</dbReference>
<evidence type="ECO:0000256" key="7">
    <source>
        <dbReference type="ARBA" id="ARBA00023204"/>
    </source>
</evidence>
<dbReference type="GO" id="GO:0005634">
    <property type="term" value="C:nucleus"/>
    <property type="evidence" value="ECO:0007669"/>
    <property type="project" value="UniProtKB-SubCell"/>
</dbReference>
<feature type="region of interest" description="Disordered" evidence="10">
    <location>
        <begin position="522"/>
        <end position="594"/>
    </location>
</feature>
<feature type="compositionally biased region" description="Polar residues" evidence="10">
    <location>
        <begin position="1001"/>
        <end position="1021"/>
    </location>
</feature>
<keyword evidence="5" id="KW-0227">DNA damage</keyword>
<dbReference type="InterPro" id="IPR001680">
    <property type="entry name" value="WD40_rpt"/>
</dbReference>
<evidence type="ECO:0000256" key="6">
    <source>
        <dbReference type="ARBA" id="ARBA00022853"/>
    </source>
</evidence>
<evidence type="ECO:0000256" key="3">
    <source>
        <dbReference type="ARBA" id="ARBA00022574"/>
    </source>
</evidence>
<dbReference type="Pfam" id="PF24105">
    <property type="entry name" value="Beta-prop_CAF1B_HIR1"/>
    <property type="match status" value="2"/>
</dbReference>
<gene>
    <name evidence="12" type="ORF">BDV35DRAFT_385923</name>
</gene>
<dbReference type="SMART" id="SM00320">
    <property type="entry name" value="WD40"/>
    <property type="match status" value="4"/>
</dbReference>
<evidence type="ECO:0000256" key="1">
    <source>
        <dbReference type="ARBA" id="ARBA00004123"/>
    </source>
</evidence>
<feature type="repeat" description="WD" evidence="9">
    <location>
        <begin position="421"/>
        <end position="462"/>
    </location>
</feature>
<dbReference type="VEuPathDB" id="FungiDB:AFLA_004361"/>
<protein>
    <recommendedName>
        <fullName evidence="11">CAF1B/HIR1 beta-propeller domain-containing protein</fullName>
    </recommendedName>
</protein>
<dbReference type="GO" id="GO:0033186">
    <property type="term" value="C:CAF-1 complex"/>
    <property type="evidence" value="ECO:0007669"/>
    <property type="project" value="TreeGrafter"/>
</dbReference>
<dbReference type="VEuPathDB" id="FungiDB:AFLA_004362"/>
<feature type="compositionally biased region" description="Pro residues" evidence="10">
    <location>
        <begin position="940"/>
        <end position="950"/>
    </location>
</feature>
<evidence type="ECO:0000259" key="11">
    <source>
        <dbReference type="Pfam" id="PF24105"/>
    </source>
</evidence>
<feature type="region of interest" description="Disordered" evidence="10">
    <location>
        <begin position="847"/>
        <end position="1021"/>
    </location>
</feature>
<organism evidence="12">
    <name type="scientific">Aspergillus flavus</name>
    <dbReference type="NCBI Taxonomy" id="5059"/>
    <lineage>
        <taxon>Eukaryota</taxon>
        <taxon>Fungi</taxon>
        <taxon>Dikarya</taxon>
        <taxon>Ascomycota</taxon>
        <taxon>Pezizomycotina</taxon>
        <taxon>Eurotiomycetes</taxon>
        <taxon>Eurotiomycetidae</taxon>
        <taxon>Eurotiales</taxon>
        <taxon>Aspergillaceae</taxon>
        <taxon>Aspergillus</taxon>
        <taxon>Aspergillus subgen. Circumdati</taxon>
    </lineage>
</organism>
<dbReference type="SUPFAM" id="SSF50978">
    <property type="entry name" value="WD40 repeat-like"/>
    <property type="match status" value="1"/>
</dbReference>
<dbReference type="EMBL" id="ML734752">
    <property type="protein sequence ID" value="KAB8240327.1"/>
    <property type="molecule type" value="Genomic_DNA"/>
</dbReference>
<proteinExistence type="inferred from homology"/>
<dbReference type="InterPro" id="IPR055410">
    <property type="entry name" value="Beta-prop_CAF1B_HIR1"/>
</dbReference>
<dbReference type="GO" id="GO:0006281">
    <property type="term" value="P:DNA repair"/>
    <property type="evidence" value="ECO:0007669"/>
    <property type="project" value="UniProtKB-KW"/>
</dbReference>
<evidence type="ECO:0000256" key="4">
    <source>
        <dbReference type="ARBA" id="ARBA00022737"/>
    </source>
</evidence>
<feature type="compositionally biased region" description="Polar residues" evidence="10">
    <location>
        <begin position="952"/>
        <end position="967"/>
    </location>
</feature>
<feature type="compositionally biased region" description="Low complexity" evidence="10">
    <location>
        <begin position="539"/>
        <end position="558"/>
    </location>
</feature>
<reference evidence="12" key="1">
    <citation type="submission" date="2019-04" db="EMBL/GenBank/DDBJ databases">
        <title>Friends and foes A comparative genomics study of 23 Aspergillus species from section Flavi.</title>
        <authorList>
            <consortium name="DOE Joint Genome Institute"/>
            <person name="Kjaerbolling I."/>
            <person name="Vesth T."/>
            <person name="Frisvad J.C."/>
            <person name="Nybo J.L."/>
            <person name="Theobald S."/>
            <person name="Kildgaard S."/>
            <person name="Isbrandt T."/>
            <person name="Kuo A."/>
            <person name="Sato A."/>
            <person name="Lyhne E.K."/>
            <person name="Kogle M.E."/>
            <person name="Wiebenga A."/>
            <person name="Kun R.S."/>
            <person name="Lubbers R.J."/>
            <person name="Makela M.R."/>
            <person name="Barry K."/>
            <person name="Chovatia M."/>
            <person name="Clum A."/>
            <person name="Daum C."/>
            <person name="Haridas S."/>
            <person name="He G."/>
            <person name="LaButti K."/>
            <person name="Lipzen A."/>
            <person name="Mondo S."/>
            <person name="Riley R."/>
            <person name="Salamov A."/>
            <person name="Simmons B.A."/>
            <person name="Magnuson J.K."/>
            <person name="Henrissat B."/>
            <person name="Mortensen U.H."/>
            <person name="Larsen T.O."/>
            <person name="Devries R.P."/>
            <person name="Grigoriev I.V."/>
            <person name="Machida M."/>
            <person name="Baker S.E."/>
            <person name="Andersen M.R."/>
        </authorList>
    </citation>
    <scope>NUCLEOTIDE SEQUENCE [LARGE SCALE GENOMIC DNA]</scope>
    <source>
        <strain evidence="12">CBS 121.62</strain>
    </source>
</reference>
<dbReference type="AlphaFoldDB" id="A0A5N6GER3"/>